<reference evidence="2 3" key="1">
    <citation type="submission" date="2019-12" db="EMBL/GenBank/DDBJ databases">
        <title>Genomic-based taxomic classification of the family Erythrobacteraceae.</title>
        <authorList>
            <person name="Xu L."/>
        </authorList>
    </citation>
    <scope>NUCLEOTIDE SEQUENCE [LARGE SCALE GENOMIC DNA]</scope>
    <source>
        <strain evidence="2 3">M0322</strain>
    </source>
</reference>
<gene>
    <name evidence="2" type="ORF">GRI99_14580</name>
</gene>
<proteinExistence type="predicted"/>
<evidence type="ECO:0000313" key="2">
    <source>
        <dbReference type="EMBL" id="MXO72855.1"/>
    </source>
</evidence>
<accession>A0A844YWY9</accession>
<evidence type="ECO:0000313" key="3">
    <source>
        <dbReference type="Proteomes" id="UP000466966"/>
    </source>
</evidence>
<organism evidence="2 3">
    <name type="scientific">Alteraurantiacibacter buctensis</name>
    <dbReference type="NCBI Taxonomy" id="1503981"/>
    <lineage>
        <taxon>Bacteria</taxon>
        <taxon>Pseudomonadati</taxon>
        <taxon>Pseudomonadota</taxon>
        <taxon>Alphaproteobacteria</taxon>
        <taxon>Sphingomonadales</taxon>
        <taxon>Erythrobacteraceae</taxon>
        <taxon>Alteraurantiacibacter</taxon>
    </lineage>
</organism>
<dbReference type="AlphaFoldDB" id="A0A844YWY9"/>
<dbReference type="OrthoDB" id="7510885at2"/>
<dbReference type="Proteomes" id="UP000466966">
    <property type="component" value="Unassembled WGS sequence"/>
</dbReference>
<evidence type="ECO:0000259" key="1">
    <source>
        <dbReference type="Pfam" id="PF04448"/>
    </source>
</evidence>
<comment type="caution">
    <text evidence="2">The sequence shown here is derived from an EMBL/GenBank/DDBJ whole genome shotgun (WGS) entry which is preliminary data.</text>
</comment>
<dbReference type="EMBL" id="WTYV01000006">
    <property type="protein sequence ID" value="MXO72855.1"/>
    <property type="molecule type" value="Genomic_DNA"/>
</dbReference>
<protein>
    <submittedName>
        <fullName evidence="2">DUF551 domain-containing protein</fullName>
    </submittedName>
</protein>
<feature type="domain" description="DUF551" evidence="1">
    <location>
        <begin position="34"/>
        <end position="66"/>
    </location>
</feature>
<dbReference type="Pfam" id="PF04448">
    <property type="entry name" value="DUF551"/>
    <property type="match status" value="1"/>
</dbReference>
<dbReference type="InterPro" id="IPR007539">
    <property type="entry name" value="DUF551"/>
</dbReference>
<keyword evidence="3" id="KW-1185">Reference proteome</keyword>
<sequence length="74" mass="8451">MEWQPIETAPKDGAPIIVGCLVKPMYDEEPAFWAYWNPNQGGEIWQRGYYCGDEPTHWMPLPPPPNLATPSHAR</sequence>
<name>A0A844YWY9_9SPHN</name>